<protein>
    <submittedName>
        <fullName evidence="1">Uncharacterized protein</fullName>
    </submittedName>
</protein>
<name>U6M9W1_EIMMA</name>
<keyword evidence="2" id="KW-1185">Reference proteome</keyword>
<proteinExistence type="predicted"/>
<dbReference type="GeneID" id="25339900"/>
<gene>
    <name evidence="1" type="ORF">EMWEY_00059140</name>
</gene>
<reference evidence="1" key="1">
    <citation type="submission" date="2013-10" db="EMBL/GenBank/DDBJ databases">
        <title>Genomic analysis of the causative agents of coccidiosis in chickens.</title>
        <authorList>
            <person name="Reid A.J."/>
            <person name="Blake D."/>
            <person name="Billington K."/>
            <person name="Browne H."/>
            <person name="Dunn M."/>
            <person name="Hung S."/>
            <person name="Kawahara F."/>
            <person name="Miranda-Saavedra D."/>
            <person name="Mourier T."/>
            <person name="Nagra H."/>
            <person name="Otto T.D."/>
            <person name="Rawlings N."/>
            <person name="Sanchez A."/>
            <person name="Sanders M."/>
            <person name="Subramaniam C."/>
            <person name="Tay Y."/>
            <person name="Dear P."/>
            <person name="Doerig C."/>
            <person name="Gruber A."/>
            <person name="Parkinson J."/>
            <person name="Shirley M."/>
            <person name="Wan K.L."/>
            <person name="Berriman M."/>
            <person name="Tomley F."/>
            <person name="Pain A."/>
        </authorList>
    </citation>
    <scope>NUCLEOTIDE SEQUENCE [LARGE SCALE GENOMIC DNA]</scope>
    <source>
        <strain evidence="1">Weybridge</strain>
    </source>
</reference>
<dbReference type="RefSeq" id="XP_013336478.1">
    <property type="nucleotide sequence ID" value="XM_013481024.1"/>
</dbReference>
<dbReference type="Proteomes" id="UP000030763">
    <property type="component" value="Unassembled WGS sequence"/>
</dbReference>
<dbReference type="VEuPathDB" id="ToxoDB:EMWEY_00059140"/>
<dbReference type="AlphaFoldDB" id="U6M9W1"/>
<reference evidence="1" key="2">
    <citation type="submission" date="2013-10" db="EMBL/GenBank/DDBJ databases">
        <authorList>
            <person name="Aslett M."/>
        </authorList>
    </citation>
    <scope>NUCLEOTIDE SEQUENCE [LARGE SCALE GENOMIC DNA]</scope>
    <source>
        <strain evidence="1">Weybridge</strain>
    </source>
</reference>
<feature type="non-terminal residue" evidence="1">
    <location>
        <position position="48"/>
    </location>
</feature>
<evidence type="ECO:0000313" key="2">
    <source>
        <dbReference type="Proteomes" id="UP000030763"/>
    </source>
</evidence>
<accession>U6M9W1</accession>
<evidence type="ECO:0000313" key="1">
    <source>
        <dbReference type="EMBL" id="CDJ59833.1"/>
    </source>
</evidence>
<dbReference type="EMBL" id="HG720892">
    <property type="protein sequence ID" value="CDJ59833.1"/>
    <property type="molecule type" value="Genomic_DNA"/>
</dbReference>
<sequence>MIAIALCSMGVRGVSVQRLLQHALIIGRIGGQNVNRARDDHADMEGCI</sequence>
<organism evidence="1 2">
    <name type="scientific">Eimeria maxima</name>
    <name type="common">Coccidian parasite</name>
    <dbReference type="NCBI Taxonomy" id="5804"/>
    <lineage>
        <taxon>Eukaryota</taxon>
        <taxon>Sar</taxon>
        <taxon>Alveolata</taxon>
        <taxon>Apicomplexa</taxon>
        <taxon>Conoidasida</taxon>
        <taxon>Coccidia</taxon>
        <taxon>Eucoccidiorida</taxon>
        <taxon>Eimeriorina</taxon>
        <taxon>Eimeriidae</taxon>
        <taxon>Eimeria</taxon>
    </lineage>
</organism>